<sequence length="301" mass="31541">MVDTIVMLVGRVPGVCGPPDVLRATLRLMRRLFPSSSAAAAPGSAAVPATAPGDPEWSIEEIADEYAYPPLAEGADGAWLRGNMVASLDGAISHGGRSQPLSSRSDMWIFGVLRGLADVVVVGAQTVRLEGYRPARARAVFADRRAEAGQAPAPAIAVVSASLELDFSAPLFTEPVVPTLVVTGECAPDDRVERARAAGAEVVFAGEGDAADPARVPAALAERGLRRQLTEGGPTLLGEFAAAGVLDELCLSLSPRVTVGEAPRAMRGPALPEPDDFTLAGVLEEDGFLFTRYRRFRQSAE</sequence>
<dbReference type="PANTHER" id="PTHR38011">
    <property type="entry name" value="DIHYDROFOLATE REDUCTASE FAMILY PROTEIN (AFU_ORTHOLOGUE AFUA_8G06820)"/>
    <property type="match status" value="1"/>
</dbReference>
<dbReference type="InterPro" id="IPR002734">
    <property type="entry name" value="RibDG_C"/>
</dbReference>
<name>A0A4Y3R7G7_STRCI</name>
<dbReference type="AlphaFoldDB" id="A0A4Y3R7G7"/>
<proteinExistence type="predicted"/>
<comment type="caution">
    <text evidence="5">The sequence shown here is derived from an EMBL/GenBank/DDBJ whole genome shotgun (WGS) entry which is preliminary data.</text>
</comment>
<protein>
    <recommendedName>
        <fullName evidence="4">Bacterial bifunctional deaminase-reductase C-terminal domain-containing protein</fullName>
    </recommendedName>
</protein>
<comment type="pathway">
    <text evidence="1">Cofactor biosynthesis; riboflavin biosynthesis.</text>
</comment>
<accession>A0A4Y3R7G7</accession>
<feature type="domain" description="Bacterial bifunctional deaminase-reductase C-terminal" evidence="4">
    <location>
        <begin position="79"/>
        <end position="272"/>
    </location>
</feature>
<keyword evidence="2" id="KW-0521">NADP</keyword>
<dbReference type="InterPro" id="IPR050765">
    <property type="entry name" value="Riboflavin_Biosynth_HTPR"/>
</dbReference>
<dbReference type="Proteomes" id="UP000319210">
    <property type="component" value="Unassembled WGS sequence"/>
</dbReference>
<dbReference type="InterPro" id="IPR024072">
    <property type="entry name" value="DHFR-like_dom_sf"/>
</dbReference>
<keyword evidence="6" id="KW-1185">Reference proteome</keyword>
<dbReference type="GO" id="GO:0008703">
    <property type="term" value="F:5-amino-6-(5-phosphoribosylamino)uracil reductase activity"/>
    <property type="evidence" value="ECO:0007669"/>
    <property type="project" value="InterPro"/>
</dbReference>
<evidence type="ECO:0000313" key="5">
    <source>
        <dbReference type="EMBL" id="GEB53299.1"/>
    </source>
</evidence>
<evidence type="ECO:0000259" key="4">
    <source>
        <dbReference type="Pfam" id="PF01872"/>
    </source>
</evidence>
<dbReference type="GO" id="GO:0009231">
    <property type="term" value="P:riboflavin biosynthetic process"/>
    <property type="evidence" value="ECO:0007669"/>
    <property type="project" value="InterPro"/>
</dbReference>
<dbReference type="EMBL" id="BJMM01000047">
    <property type="protein sequence ID" value="GEB53299.1"/>
    <property type="molecule type" value="Genomic_DNA"/>
</dbReference>
<evidence type="ECO:0000313" key="6">
    <source>
        <dbReference type="Proteomes" id="UP000319210"/>
    </source>
</evidence>
<evidence type="ECO:0000256" key="1">
    <source>
        <dbReference type="ARBA" id="ARBA00005104"/>
    </source>
</evidence>
<organism evidence="5 6">
    <name type="scientific">Streptomyces cacaoi</name>
    <dbReference type="NCBI Taxonomy" id="1898"/>
    <lineage>
        <taxon>Bacteria</taxon>
        <taxon>Bacillati</taxon>
        <taxon>Actinomycetota</taxon>
        <taxon>Actinomycetes</taxon>
        <taxon>Kitasatosporales</taxon>
        <taxon>Streptomycetaceae</taxon>
        <taxon>Streptomyces</taxon>
    </lineage>
</organism>
<dbReference type="PANTHER" id="PTHR38011:SF7">
    <property type="entry name" value="2,5-DIAMINO-6-RIBOSYLAMINO-4(3H)-PYRIMIDINONE 5'-PHOSPHATE REDUCTASE"/>
    <property type="match status" value="1"/>
</dbReference>
<dbReference type="Gene3D" id="3.40.430.10">
    <property type="entry name" value="Dihydrofolate Reductase, subunit A"/>
    <property type="match status" value="1"/>
</dbReference>
<evidence type="ECO:0000256" key="3">
    <source>
        <dbReference type="ARBA" id="ARBA00023002"/>
    </source>
</evidence>
<dbReference type="SUPFAM" id="SSF53597">
    <property type="entry name" value="Dihydrofolate reductase-like"/>
    <property type="match status" value="1"/>
</dbReference>
<reference evidence="5 6" key="1">
    <citation type="submission" date="2019-06" db="EMBL/GenBank/DDBJ databases">
        <title>Whole genome shotgun sequence of Streptomyces cacaoi subsp. cacaoi NBRC 12748.</title>
        <authorList>
            <person name="Hosoyama A."/>
            <person name="Uohara A."/>
            <person name="Ohji S."/>
            <person name="Ichikawa N."/>
        </authorList>
    </citation>
    <scope>NUCLEOTIDE SEQUENCE [LARGE SCALE GENOMIC DNA]</scope>
    <source>
        <strain evidence="5 6">NBRC 12748</strain>
    </source>
</reference>
<dbReference type="Pfam" id="PF01872">
    <property type="entry name" value="RibD_C"/>
    <property type="match status" value="1"/>
</dbReference>
<evidence type="ECO:0000256" key="2">
    <source>
        <dbReference type="ARBA" id="ARBA00022857"/>
    </source>
</evidence>
<gene>
    <name evidence="5" type="ORF">SCA03_58500</name>
</gene>
<keyword evidence="3" id="KW-0560">Oxidoreductase</keyword>